<dbReference type="PANTHER" id="PTHR11795:SF445">
    <property type="entry name" value="AMINO ACID ABC TRANSPORTER PERMEASE PROTEIN"/>
    <property type="match status" value="1"/>
</dbReference>
<accession>A0ABV4QG04</accession>
<feature type="transmembrane region" description="Helical" evidence="9">
    <location>
        <begin position="263"/>
        <end position="283"/>
    </location>
</feature>
<gene>
    <name evidence="10" type="ORF">SM611_23705</name>
</gene>
<dbReference type="EMBL" id="JAXCEI010000010">
    <property type="protein sequence ID" value="MFA1541948.1"/>
    <property type="molecule type" value="Genomic_DNA"/>
</dbReference>
<evidence type="ECO:0000313" key="11">
    <source>
        <dbReference type="Proteomes" id="UP001569963"/>
    </source>
</evidence>
<feature type="transmembrane region" description="Helical" evidence="9">
    <location>
        <begin position="138"/>
        <end position="158"/>
    </location>
</feature>
<keyword evidence="4 9" id="KW-0812">Transmembrane</keyword>
<dbReference type="RefSeq" id="WP_371952102.1">
    <property type="nucleotide sequence ID" value="NZ_JAXCEI010000010.1"/>
</dbReference>
<keyword evidence="2" id="KW-0813">Transport</keyword>
<feature type="transmembrane region" description="Helical" evidence="9">
    <location>
        <begin position="93"/>
        <end position="114"/>
    </location>
</feature>
<evidence type="ECO:0000256" key="8">
    <source>
        <dbReference type="ARBA" id="ARBA00037998"/>
    </source>
</evidence>
<evidence type="ECO:0000256" key="9">
    <source>
        <dbReference type="SAM" id="Phobius"/>
    </source>
</evidence>
<comment type="subcellular location">
    <subcellularLocation>
        <location evidence="1">Cell membrane</location>
        <topology evidence="1">Multi-pass membrane protein</topology>
    </subcellularLocation>
</comment>
<comment type="similarity">
    <text evidence="8">Belongs to the binding-protein-dependent transport system permease family. LivHM subfamily.</text>
</comment>
<evidence type="ECO:0000256" key="3">
    <source>
        <dbReference type="ARBA" id="ARBA00022475"/>
    </source>
</evidence>
<feature type="transmembrane region" description="Helical" evidence="9">
    <location>
        <begin position="58"/>
        <end position="81"/>
    </location>
</feature>
<keyword evidence="3" id="KW-1003">Cell membrane</keyword>
<comment type="caution">
    <text evidence="10">The sequence shown here is derived from an EMBL/GenBank/DDBJ whole genome shotgun (WGS) entry which is preliminary data.</text>
</comment>
<feature type="transmembrane region" description="Helical" evidence="9">
    <location>
        <begin position="238"/>
        <end position="257"/>
    </location>
</feature>
<evidence type="ECO:0000256" key="2">
    <source>
        <dbReference type="ARBA" id="ARBA00022448"/>
    </source>
</evidence>
<keyword evidence="6 9" id="KW-1133">Transmembrane helix</keyword>
<reference evidence="10 11" key="1">
    <citation type="submission" date="2023-11" db="EMBL/GenBank/DDBJ databases">
        <title>Actinomadura monticuli sp. nov., isolated from volcanic ash.</title>
        <authorList>
            <person name="Lee S.D."/>
            <person name="Yang H."/>
            <person name="Kim I.S."/>
        </authorList>
    </citation>
    <scope>NUCLEOTIDE SEQUENCE [LARGE SCALE GENOMIC DNA]</scope>
    <source>
        <strain evidence="10 11">DLS-62</strain>
    </source>
</reference>
<dbReference type="PANTHER" id="PTHR11795">
    <property type="entry name" value="BRANCHED-CHAIN AMINO ACID TRANSPORT SYSTEM PERMEASE PROTEIN LIVH"/>
    <property type="match status" value="1"/>
</dbReference>
<evidence type="ECO:0000256" key="6">
    <source>
        <dbReference type="ARBA" id="ARBA00022989"/>
    </source>
</evidence>
<evidence type="ECO:0000256" key="5">
    <source>
        <dbReference type="ARBA" id="ARBA00022970"/>
    </source>
</evidence>
<evidence type="ECO:0000256" key="4">
    <source>
        <dbReference type="ARBA" id="ARBA00022692"/>
    </source>
</evidence>
<dbReference type="InterPro" id="IPR001851">
    <property type="entry name" value="ABC_transp_permease"/>
</dbReference>
<dbReference type="Proteomes" id="UP001569963">
    <property type="component" value="Unassembled WGS sequence"/>
</dbReference>
<keyword evidence="11" id="KW-1185">Reference proteome</keyword>
<evidence type="ECO:0000256" key="7">
    <source>
        <dbReference type="ARBA" id="ARBA00023136"/>
    </source>
</evidence>
<dbReference type="Pfam" id="PF02653">
    <property type="entry name" value="BPD_transp_2"/>
    <property type="match status" value="1"/>
</dbReference>
<keyword evidence="7 9" id="KW-0472">Membrane</keyword>
<keyword evidence="5" id="KW-0029">Amino-acid transport</keyword>
<dbReference type="InterPro" id="IPR052157">
    <property type="entry name" value="BCAA_transport_permease"/>
</dbReference>
<sequence length="289" mass="29901">MTTQVWADGIFTGAIYALVALSLAIVFQPTGVMNFAQGEALVLGAVVGYQVVTLTGWGWPAAVLIAVPAAVLMGIATERMIMLPVRRSGSRHAWIVATLAAALIFQALFTLRYYDVDALRPEPIIGGGFDLFGDPVSWQQVLTVAVAVAVMAGYDAFLRRTAYGRAIRAASHDSDAAVLMGVPVQRIVVLSFVIATLICAVAGLLAAPALFIGPAAGLIFTIKGFTAAVIGGVGSPRGALAGGMIVGLLDAVVRNLVNATAGNLVAFALLGLILVVFPSGLFGKRTEAH</sequence>
<feature type="transmembrane region" description="Helical" evidence="9">
    <location>
        <begin position="6"/>
        <end position="27"/>
    </location>
</feature>
<dbReference type="CDD" id="cd06582">
    <property type="entry name" value="TM_PBP1_LivH_like"/>
    <property type="match status" value="1"/>
</dbReference>
<organism evidence="10 11">
    <name type="scientific">Actinomadura monticuli</name>
    <dbReference type="NCBI Taxonomy" id="3097367"/>
    <lineage>
        <taxon>Bacteria</taxon>
        <taxon>Bacillati</taxon>
        <taxon>Actinomycetota</taxon>
        <taxon>Actinomycetes</taxon>
        <taxon>Streptosporangiales</taxon>
        <taxon>Thermomonosporaceae</taxon>
        <taxon>Actinomadura</taxon>
    </lineage>
</organism>
<evidence type="ECO:0000256" key="1">
    <source>
        <dbReference type="ARBA" id="ARBA00004651"/>
    </source>
</evidence>
<protein>
    <submittedName>
        <fullName evidence="10">Branched-chain amino acid ABC transporter permease</fullName>
    </submittedName>
</protein>
<evidence type="ECO:0000313" key="10">
    <source>
        <dbReference type="EMBL" id="MFA1541948.1"/>
    </source>
</evidence>
<name>A0ABV4QG04_9ACTN</name>
<feature type="transmembrane region" description="Helical" evidence="9">
    <location>
        <begin position="187"/>
        <end position="205"/>
    </location>
</feature>
<proteinExistence type="inferred from homology"/>